<dbReference type="AlphaFoldDB" id="A0A0A9F1M4"/>
<organism evidence="2">
    <name type="scientific">Arundo donax</name>
    <name type="common">Giant reed</name>
    <name type="synonym">Donax arundinaceus</name>
    <dbReference type="NCBI Taxonomy" id="35708"/>
    <lineage>
        <taxon>Eukaryota</taxon>
        <taxon>Viridiplantae</taxon>
        <taxon>Streptophyta</taxon>
        <taxon>Embryophyta</taxon>
        <taxon>Tracheophyta</taxon>
        <taxon>Spermatophyta</taxon>
        <taxon>Magnoliopsida</taxon>
        <taxon>Liliopsida</taxon>
        <taxon>Poales</taxon>
        <taxon>Poaceae</taxon>
        <taxon>PACMAD clade</taxon>
        <taxon>Arundinoideae</taxon>
        <taxon>Arundineae</taxon>
        <taxon>Arundo</taxon>
    </lineage>
</organism>
<name>A0A0A9F1M4_ARUDO</name>
<reference evidence="2" key="2">
    <citation type="journal article" date="2015" name="Data Brief">
        <title>Shoot transcriptome of the giant reed, Arundo donax.</title>
        <authorList>
            <person name="Barrero R.A."/>
            <person name="Guerrero F.D."/>
            <person name="Moolhuijzen P."/>
            <person name="Goolsby J.A."/>
            <person name="Tidwell J."/>
            <person name="Bellgard S.E."/>
            <person name="Bellgard M.I."/>
        </authorList>
    </citation>
    <scope>NUCLEOTIDE SEQUENCE</scope>
    <source>
        <tissue evidence="2">Shoot tissue taken approximately 20 cm above the soil surface</tissue>
    </source>
</reference>
<evidence type="ECO:0000313" key="2">
    <source>
        <dbReference type="EMBL" id="JAE06232.1"/>
    </source>
</evidence>
<dbReference type="EMBL" id="GBRH01191664">
    <property type="protein sequence ID" value="JAE06232.1"/>
    <property type="molecule type" value="Transcribed_RNA"/>
</dbReference>
<accession>A0A0A9F1M4</accession>
<feature type="region of interest" description="Disordered" evidence="1">
    <location>
        <begin position="1"/>
        <end position="29"/>
    </location>
</feature>
<evidence type="ECO:0000256" key="1">
    <source>
        <dbReference type="SAM" id="MobiDB-lite"/>
    </source>
</evidence>
<protein>
    <submittedName>
        <fullName evidence="2">Uncharacterized protein</fullName>
    </submittedName>
</protein>
<reference evidence="2" key="1">
    <citation type="submission" date="2014-09" db="EMBL/GenBank/DDBJ databases">
        <authorList>
            <person name="Magalhaes I.L.F."/>
            <person name="Oliveira U."/>
            <person name="Santos F.R."/>
            <person name="Vidigal T.H.D.A."/>
            <person name="Brescovit A.D."/>
            <person name="Santos A.J."/>
        </authorList>
    </citation>
    <scope>NUCLEOTIDE SEQUENCE</scope>
    <source>
        <tissue evidence="2">Shoot tissue taken approximately 20 cm above the soil surface</tissue>
    </source>
</reference>
<proteinExistence type="predicted"/>
<sequence length="66" mass="7139">MKLRTNVQPDRKVNYGEADPTLNDSSTSQPVLMRKCKGNKANQTGSSIIEGHTGLPGSVCTIHNKN</sequence>